<reference evidence="4 6" key="2">
    <citation type="journal article" date="2015" name="Genome Announc.">
        <title>Expanding the biotechnology potential of lactobacilli through comparative genomics of 213 strains and associated genera.</title>
        <authorList>
            <person name="Sun Z."/>
            <person name="Harris H.M."/>
            <person name="McCann A."/>
            <person name="Guo C."/>
            <person name="Argimon S."/>
            <person name="Zhang W."/>
            <person name="Yang X."/>
            <person name="Jeffery I.B."/>
            <person name="Cooney J.C."/>
            <person name="Kagawa T.F."/>
            <person name="Liu W."/>
            <person name="Song Y."/>
            <person name="Salvetti E."/>
            <person name="Wrobel A."/>
            <person name="Rasinkangas P."/>
            <person name="Parkhill J."/>
            <person name="Rea M.C."/>
            <person name="O'Sullivan O."/>
            <person name="Ritari J."/>
            <person name="Douillard F.P."/>
            <person name="Paul Ross R."/>
            <person name="Yang R."/>
            <person name="Briner A.E."/>
            <person name="Felis G.E."/>
            <person name="de Vos W.M."/>
            <person name="Barrangou R."/>
            <person name="Klaenhammer T.R."/>
            <person name="Caufield P.W."/>
            <person name="Cui Y."/>
            <person name="Zhang H."/>
            <person name="O'Toole P.W."/>
        </authorList>
    </citation>
    <scope>NUCLEOTIDE SEQUENCE [LARGE SCALE GENOMIC DNA]</scope>
    <source>
        <strain evidence="4 6">DSM 16041</strain>
    </source>
</reference>
<accession>C8P612</accession>
<dbReference type="GO" id="GO:0004601">
    <property type="term" value="F:peroxidase activity"/>
    <property type="evidence" value="ECO:0007669"/>
    <property type="project" value="UniProtKB-KW"/>
</dbReference>
<dbReference type="PANTHER" id="PTHR43798:SF31">
    <property type="entry name" value="AB HYDROLASE SUPERFAMILY PROTEIN YCLE"/>
    <property type="match status" value="1"/>
</dbReference>
<evidence type="ECO:0000313" key="3">
    <source>
        <dbReference type="EMBL" id="EEW54098.1"/>
    </source>
</evidence>
<evidence type="ECO:0000259" key="2">
    <source>
        <dbReference type="Pfam" id="PF12697"/>
    </source>
</evidence>
<dbReference type="GO" id="GO:0016787">
    <property type="term" value="F:hydrolase activity"/>
    <property type="evidence" value="ECO:0007669"/>
    <property type="project" value="UniProtKB-KW"/>
</dbReference>
<dbReference type="PATRIC" id="fig|525309.8.peg.1896"/>
<dbReference type="Proteomes" id="UP000003675">
    <property type="component" value="Unassembled WGS sequence"/>
</dbReference>
<dbReference type="HOGENOM" id="CLU_020336_12_0_9"/>
<dbReference type="GO" id="GO:0016020">
    <property type="term" value="C:membrane"/>
    <property type="evidence" value="ECO:0007669"/>
    <property type="project" value="TreeGrafter"/>
</dbReference>
<organism evidence="3 5">
    <name type="scientific">Limosilactobacillus antri DSM 16041</name>
    <dbReference type="NCBI Taxonomy" id="525309"/>
    <lineage>
        <taxon>Bacteria</taxon>
        <taxon>Bacillati</taxon>
        <taxon>Bacillota</taxon>
        <taxon>Bacilli</taxon>
        <taxon>Lactobacillales</taxon>
        <taxon>Lactobacillaceae</taxon>
        <taxon>Limosilactobacillus</taxon>
    </lineage>
</organism>
<dbReference type="InterPro" id="IPR050266">
    <property type="entry name" value="AB_hydrolase_sf"/>
</dbReference>
<feature type="domain" description="AB hydrolase-1" evidence="2">
    <location>
        <begin position="22"/>
        <end position="253"/>
    </location>
</feature>
<dbReference type="InterPro" id="IPR029058">
    <property type="entry name" value="AB_hydrolase_fold"/>
</dbReference>
<dbReference type="EMBL" id="ACLL01000018">
    <property type="protein sequence ID" value="EEW54098.1"/>
    <property type="molecule type" value="Genomic_DNA"/>
</dbReference>
<dbReference type="SUPFAM" id="SSF53474">
    <property type="entry name" value="alpha/beta-Hydrolases"/>
    <property type="match status" value="1"/>
</dbReference>
<keyword evidence="1 3" id="KW-0378">Hydrolase</keyword>
<name>C8P612_9LACO</name>
<dbReference type="ESTHER" id="9laco-c8p612">
    <property type="family name" value="Haloperoxidase"/>
</dbReference>
<reference evidence="3 5" key="1">
    <citation type="submission" date="2009-09" db="EMBL/GenBank/DDBJ databases">
        <authorList>
            <person name="Qin X."/>
            <person name="Bachman B."/>
            <person name="Battles P."/>
            <person name="Bell A."/>
            <person name="Bess C."/>
            <person name="Bickham C."/>
            <person name="Chaboub L."/>
            <person name="Chen D."/>
            <person name="Coyle M."/>
            <person name="Deiros D.R."/>
            <person name="Dinh H."/>
            <person name="Forbes L."/>
            <person name="Fowler G."/>
            <person name="Francisco L."/>
            <person name="Fu Q."/>
            <person name="Gubbala S."/>
            <person name="Hale W."/>
            <person name="Han Y."/>
            <person name="Hemphill L."/>
            <person name="Highlander S.K."/>
            <person name="Hirani K."/>
            <person name="Hogues M."/>
            <person name="Jackson L."/>
            <person name="Jakkamsetti A."/>
            <person name="Javaid M."/>
            <person name="Jiang H."/>
            <person name="Korchina V."/>
            <person name="Kovar C."/>
            <person name="Lara F."/>
            <person name="Lee S."/>
            <person name="Mata R."/>
            <person name="Mathew T."/>
            <person name="Moen C."/>
            <person name="Morales K."/>
            <person name="Munidasa M."/>
            <person name="Nazareth L."/>
            <person name="Ngo R."/>
            <person name="Nguyen L."/>
            <person name="Okwuonu G."/>
            <person name="Ongeri F."/>
            <person name="Patil S."/>
            <person name="Petrosino J."/>
            <person name="Pham C."/>
            <person name="Pham P."/>
            <person name="Pu L.-L."/>
            <person name="Puazo M."/>
            <person name="Raj R."/>
            <person name="Reid J."/>
            <person name="Rouhana J."/>
            <person name="Saada N."/>
            <person name="Shang Y."/>
            <person name="Simmons D."/>
            <person name="Thornton R."/>
            <person name="Warren J."/>
            <person name="Weissenberger G."/>
            <person name="Zhang J."/>
            <person name="Zhang L."/>
            <person name="Zhou C."/>
            <person name="Zhu D."/>
            <person name="Muzny D."/>
            <person name="Worley K."/>
            <person name="Gibbs R."/>
        </authorList>
    </citation>
    <scope>NUCLEOTIDE SEQUENCE [LARGE SCALE GENOMIC DNA]</scope>
    <source>
        <strain evidence="3 5">DSM 16041</strain>
    </source>
</reference>
<proteinExistence type="predicted"/>
<evidence type="ECO:0000313" key="6">
    <source>
        <dbReference type="Proteomes" id="UP000051883"/>
    </source>
</evidence>
<dbReference type="RefSeq" id="WP_007124059.1">
    <property type="nucleotide sequence ID" value="NZ_AZDK01000006.1"/>
</dbReference>
<keyword evidence="6" id="KW-1185">Reference proteome</keyword>
<dbReference type="EC" id="1.11.1.-" evidence="3"/>
<evidence type="ECO:0000313" key="5">
    <source>
        <dbReference type="Proteomes" id="UP000003675"/>
    </source>
</evidence>
<dbReference type="eggNOG" id="COG2267">
    <property type="taxonomic scope" value="Bacteria"/>
</dbReference>
<evidence type="ECO:0000313" key="4">
    <source>
        <dbReference type="EMBL" id="KRK60221.1"/>
    </source>
</evidence>
<gene>
    <name evidence="3" type="primary">hpo</name>
    <name evidence="4" type="ORF">FC31_GL001830</name>
    <name evidence="3" type="ORF">HMPREF0494_0756</name>
</gene>
<dbReference type="STRING" id="525309.HMPREF0494_0756"/>
<keyword evidence="3" id="KW-0560">Oxidoreductase</keyword>
<keyword evidence="3" id="KW-0575">Peroxidase</keyword>
<evidence type="ECO:0000256" key="1">
    <source>
        <dbReference type="ARBA" id="ARBA00022801"/>
    </source>
</evidence>
<dbReference type="Proteomes" id="UP000051883">
    <property type="component" value="Unassembled WGS sequence"/>
</dbReference>
<sequence length="264" mass="29545">MDFRTSDGVRINYQVRGSGQPVVLVHGFGGYQQVWCLQVPELLDRGYQVITYDQRNHGASGHTADLASVDRLIADLHELLVGLQVARPVLIGHSMGAAEIYGFLQRYPDFSVRGAIAIDQSPKMLNTAQWPYGYMDITRASYRLKLKEHGNVRETLNGVPKQVLNQLAPEKEMFPFVRAENLPLLYDHAKKDWRPAVEKATVPLLLVTANQSPYFDGRFADVLAAANPAYVTHAAVDQSGHVVMAEQAGAFNELMDEFLDQHRR</sequence>
<dbReference type="AlphaFoldDB" id="C8P612"/>
<comment type="caution">
    <text evidence="3">The sequence shown here is derived from an EMBL/GenBank/DDBJ whole genome shotgun (WGS) entry which is preliminary data.</text>
</comment>
<protein>
    <submittedName>
        <fullName evidence="4">Halo peroxidase</fullName>
    </submittedName>
    <submittedName>
        <fullName evidence="3">Hydrolase, alpha/beta domain protein</fullName>
        <ecNumber evidence="3">1.11.1.-</ecNumber>
    </submittedName>
</protein>
<dbReference type="EMBL" id="AZDK01000006">
    <property type="protein sequence ID" value="KRK60221.1"/>
    <property type="molecule type" value="Genomic_DNA"/>
</dbReference>
<dbReference type="OrthoDB" id="9805423at2"/>
<dbReference type="Pfam" id="PF12697">
    <property type="entry name" value="Abhydrolase_6"/>
    <property type="match status" value="1"/>
</dbReference>
<dbReference type="PANTHER" id="PTHR43798">
    <property type="entry name" value="MONOACYLGLYCEROL LIPASE"/>
    <property type="match status" value="1"/>
</dbReference>
<dbReference type="InterPro" id="IPR000073">
    <property type="entry name" value="AB_hydrolase_1"/>
</dbReference>
<dbReference type="Gene3D" id="3.40.50.1820">
    <property type="entry name" value="alpha/beta hydrolase"/>
    <property type="match status" value="1"/>
</dbReference>